<dbReference type="Proteomes" id="UP001524586">
    <property type="component" value="Unassembled WGS sequence"/>
</dbReference>
<dbReference type="PANTHER" id="PTHR43581">
    <property type="entry name" value="ATP/GTP PHOSPHATASE"/>
    <property type="match status" value="1"/>
</dbReference>
<dbReference type="InterPro" id="IPR027417">
    <property type="entry name" value="P-loop_NTPase"/>
</dbReference>
<dbReference type="Pfam" id="PF13304">
    <property type="entry name" value="AAA_21"/>
    <property type="match status" value="1"/>
</dbReference>
<accession>A0ABT1TZT6</accession>
<dbReference type="RefSeq" id="WP_256613385.1">
    <property type="nucleotide sequence ID" value="NZ_JANIBK010000003.1"/>
</dbReference>
<proteinExistence type="predicted"/>
<name>A0ABT1TZT6_9GAMM</name>
<evidence type="ECO:0000259" key="1">
    <source>
        <dbReference type="Pfam" id="PF13304"/>
    </source>
</evidence>
<dbReference type="SUPFAM" id="SSF52540">
    <property type="entry name" value="P-loop containing nucleoside triphosphate hydrolases"/>
    <property type="match status" value="1"/>
</dbReference>
<comment type="caution">
    <text evidence="2">The sequence shown here is derived from an EMBL/GenBank/DDBJ whole genome shotgun (WGS) entry which is preliminary data.</text>
</comment>
<sequence length="458" mass="51889">MKIAVTNLGPIKEATVELGGLTVFVGPNGTGKSYLAKVIYGLQRHETLAASYFNHAEHFYQALFGKAMGTVQEVLTDLQRLKPSSLQQAMPNLANLYAELFKDKLGEYFNDDSQLFYETTITYSDVIVLPEEVLEEVISAAIDQAKTWINAQSSATLLTREEVKPEQFIWALCWYLFWGVGGGVADYFPAARSNFMLTYKEIYRARADEHVGLETISDKLLLASRGHQTRKTGKLARFDRPTEDFISRLYDLDSSVVGPLADIAVELQRRLYREDRIVIEQSEGQLPDFRYQVNDIATKIRLHLTSSMVTETSALLIGFWHWIEPNSIVIIDEPESHLHPEAQKTLVNGLAEAINQGLRVILITHSPYILSCVNNLIKFGSLIKNFPDDSNVTKLKGEHPDMVALEKHVSAYHFGRDGMVKDIVLASGLIDEAEFTEPFDRINDLYEAMRDIEWEHRR</sequence>
<keyword evidence="3" id="KW-1185">Reference proteome</keyword>
<dbReference type="CDD" id="cd00267">
    <property type="entry name" value="ABC_ATPase"/>
    <property type="match status" value="1"/>
</dbReference>
<dbReference type="InterPro" id="IPR003959">
    <property type="entry name" value="ATPase_AAA_core"/>
</dbReference>
<organism evidence="2 3">
    <name type="scientific">Methylomonas rivi</name>
    <dbReference type="NCBI Taxonomy" id="2952226"/>
    <lineage>
        <taxon>Bacteria</taxon>
        <taxon>Pseudomonadati</taxon>
        <taxon>Pseudomonadota</taxon>
        <taxon>Gammaproteobacteria</taxon>
        <taxon>Methylococcales</taxon>
        <taxon>Methylococcaceae</taxon>
        <taxon>Methylomonas</taxon>
    </lineage>
</organism>
<dbReference type="Gene3D" id="3.40.50.300">
    <property type="entry name" value="P-loop containing nucleotide triphosphate hydrolases"/>
    <property type="match status" value="2"/>
</dbReference>
<dbReference type="PANTHER" id="PTHR43581:SF2">
    <property type="entry name" value="EXCINUCLEASE ATPASE SUBUNIT"/>
    <property type="match status" value="1"/>
</dbReference>
<gene>
    <name evidence="2" type="ORF">NP596_01255</name>
</gene>
<reference evidence="2 3" key="1">
    <citation type="submission" date="2022-07" db="EMBL/GenBank/DDBJ databases">
        <title>Methylomonas rivi sp. nov., Methylomonas rosea sp. nov., Methylomonas aureus sp. nov. and Methylomonas subterranea sp. nov., four novel methanotrophs isolated from a freshwater creek and the deep terrestrial subsurface.</title>
        <authorList>
            <person name="Abin C."/>
            <person name="Sankaranarayanan K."/>
            <person name="Garner C."/>
            <person name="Sindelar R."/>
            <person name="Kotary K."/>
            <person name="Garner R."/>
            <person name="Barclay S."/>
            <person name="Lawson P."/>
            <person name="Krumholz L."/>
        </authorList>
    </citation>
    <scope>NUCLEOTIDE SEQUENCE [LARGE SCALE GENOMIC DNA]</scope>
    <source>
        <strain evidence="2 3">WSC-6</strain>
    </source>
</reference>
<evidence type="ECO:0000313" key="2">
    <source>
        <dbReference type="EMBL" id="MCQ8127067.1"/>
    </source>
</evidence>
<protein>
    <submittedName>
        <fullName evidence="2">AAA family ATPase</fullName>
    </submittedName>
</protein>
<dbReference type="InterPro" id="IPR051396">
    <property type="entry name" value="Bact_Antivir_Def_Nuclease"/>
</dbReference>
<dbReference type="EMBL" id="JANIBK010000003">
    <property type="protein sequence ID" value="MCQ8127067.1"/>
    <property type="molecule type" value="Genomic_DNA"/>
</dbReference>
<feature type="domain" description="ATPase AAA-type core" evidence="1">
    <location>
        <begin position="269"/>
        <end position="371"/>
    </location>
</feature>
<evidence type="ECO:0000313" key="3">
    <source>
        <dbReference type="Proteomes" id="UP001524586"/>
    </source>
</evidence>